<dbReference type="GeneID" id="117646784"/>
<dbReference type="GO" id="GO:0005774">
    <property type="term" value="C:vacuolar membrane"/>
    <property type="evidence" value="ECO:0007669"/>
    <property type="project" value="TreeGrafter"/>
</dbReference>
<feature type="domain" description="Amino acid transporter transmembrane" evidence="7">
    <location>
        <begin position="54"/>
        <end position="455"/>
    </location>
</feature>
<organism evidence="10">
    <name type="scientific">Thrips palmi</name>
    <name type="common">Melon thrips</name>
    <dbReference type="NCBI Taxonomy" id="161013"/>
    <lineage>
        <taxon>Eukaryota</taxon>
        <taxon>Metazoa</taxon>
        <taxon>Ecdysozoa</taxon>
        <taxon>Arthropoda</taxon>
        <taxon>Hexapoda</taxon>
        <taxon>Insecta</taxon>
        <taxon>Pterygota</taxon>
        <taxon>Neoptera</taxon>
        <taxon>Paraneoptera</taxon>
        <taxon>Thysanoptera</taxon>
        <taxon>Terebrantia</taxon>
        <taxon>Thripoidea</taxon>
        <taxon>Thripidae</taxon>
        <taxon>Thrips</taxon>
    </lineage>
</organism>
<dbReference type="RefSeq" id="XP_034243875.1">
    <property type="nucleotide sequence ID" value="XM_034387984.1"/>
</dbReference>
<protein>
    <submittedName>
        <fullName evidence="9 10">Proton-coupled amino acid transporter-like protein CG1139 isoform X1</fullName>
    </submittedName>
</protein>
<comment type="subcellular location">
    <subcellularLocation>
        <location evidence="1">Membrane</location>
        <topology evidence="1">Multi-pass membrane protein</topology>
    </subcellularLocation>
</comment>
<evidence type="ECO:0000259" key="7">
    <source>
        <dbReference type="Pfam" id="PF01490"/>
    </source>
</evidence>
<feature type="transmembrane region" description="Helical" evidence="6">
    <location>
        <begin position="182"/>
        <end position="201"/>
    </location>
</feature>
<feature type="transmembrane region" description="Helical" evidence="6">
    <location>
        <begin position="85"/>
        <end position="104"/>
    </location>
</feature>
<feature type="transmembrane region" description="Helical" evidence="6">
    <location>
        <begin position="396"/>
        <end position="415"/>
    </location>
</feature>
<feature type="compositionally biased region" description="Basic and acidic residues" evidence="5">
    <location>
        <begin position="1"/>
        <end position="46"/>
    </location>
</feature>
<feature type="region of interest" description="Disordered" evidence="5">
    <location>
        <begin position="1"/>
        <end position="52"/>
    </location>
</feature>
<sequence length="469" mass="51536">MPRKSPQDGGDRSDDEQSRQTEILLQERKPPGLVRQESRNGNDRAADAGTPVKHPTSYIETLIHHVKANTGAGFFAMGEAIKNSGLILGPALLAVLSTVCVFAQHQLMHASAVAAERLRLPVHPDFAATTQYSFEAGPGAFPRWAVTARKAVNACLVLTQLGFCTVYFVFIASNMKQVLDQYIVAIDVHIYMALCLAPILLECSVRTLKYLVPVSVVSNVFMYSGVLVTLYICSRDGFPELSERTLAAEWSRLPLFFGTALYCFEAIAMTMPLRNEMRHPEDFSRPLGVLNVSSAFITAQIAVIGCVSYAKYGEDIRALIPLNFEQTDILCQVVVVVICVGILLSYPIQAYVPVEILWPHVERRFRPLKHPVAAELAFRSGLVLFTFLLAESIPRLGLFISLMGSVSSTLLALIFPPLLDWACRWRRGLPVWRHLANAATLAVGVLGCGWGSYVALNDIIVAFGNVTVA</sequence>
<evidence type="ECO:0000256" key="4">
    <source>
        <dbReference type="ARBA" id="ARBA00023136"/>
    </source>
</evidence>
<evidence type="ECO:0000256" key="5">
    <source>
        <dbReference type="SAM" id="MobiDB-lite"/>
    </source>
</evidence>
<evidence type="ECO:0000256" key="2">
    <source>
        <dbReference type="ARBA" id="ARBA00022692"/>
    </source>
</evidence>
<dbReference type="OrthoDB" id="1684102at2759"/>
<reference evidence="9 10" key="1">
    <citation type="submission" date="2025-04" db="UniProtKB">
        <authorList>
            <consortium name="RefSeq"/>
        </authorList>
    </citation>
    <scope>IDENTIFICATION</scope>
    <source>
        <tissue evidence="9 10">Total insect</tissue>
    </source>
</reference>
<evidence type="ECO:0000313" key="10">
    <source>
        <dbReference type="RefSeq" id="XP_034243875.1"/>
    </source>
</evidence>
<dbReference type="RefSeq" id="XP_034243874.1">
    <property type="nucleotide sequence ID" value="XM_034387983.1"/>
</dbReference>
<dbReference type="PANTHER" id="PTHR22950">
    <property type="entry name" value="AMINO ACID TRANSPORTER"/>
    <property type="match status" value="1"/>
</dbReference>
<dbReference type="GO" id="GO:0015179">
    <property type="term" value="F:L-amino acid transmembrane transporter activity"/>
    <property type="evidence" value="ECO:0007669"/>
    <property type="project" value="TreeGrafter"/>
</dbReference>
<dbReference type="AlphaFoldDB" id="A0A6P8Z1L2"/>
<proteinExistence type="predicted"/>
<keyword evidence="8" id="KW-1185">Reference proteome</keyword>
<feature type="transmembrane region" description="Helical" evidence="6">
    <location>
        <begin position="435"/>
        <end position="456"/>
    </location>
</feature>
<feature type="transmembrane region" description="Helical" evidence="6">
    <location>
        <begin position="330"/>
        <end position="352"/>
    </location>
</feature>
<dbReference type="Proteomes" id="UP000515158">
    <property type="component" value="Unplaced"/>
</dbReference>
<dbReference type="Pfam" id="PF01490">
    <property type="entry name" value="Aa_trans"/>
    <property type="match status" value="1"/>
</dbReference>
<name>A0A6P8Z1L2_THRPL</name>
<keyword evidence="4 6" id="KW-0472">Membrane</keyword>
<feature type="transmembrane region" description="Helical" evidence="6">
    <location>
        <begin position="207"/>
        <end position="232"/>
    </location>
</feature>
<evidence type="ECO:0000313" key="8">
    <source>
        <dbReference type="Proteomes" id="UP000515158"/>
    </source>
</evidence>
<feature type="transmembrane region" description="Helical" evidence="6">
    <location>
        <begin position="151"/>
        <end position="170"/>
    </location>
</feature>
<dbReference type="PANTHER" id="PTHR22950:SF349">
    <property type="entry name" value="AMINO ACID TRANSPORTER TRANSMEMBRANE DOMAIN-CONTAINING PROTEIN"/>
    <property type="match status" value="1"/>
</dbReference>
<dbReference type="InterPro" id="IPR013057">
    <property type="entry name" value="AA_transpt_TM"/>
</dbReference>
<evidence type="ECO:0000313" key="9">
    <source>
        <dbReference type="RefSeq" id="XP_034243874.1"/>
    </source>
</evidence>
<feature type="transmembrane region" description="Helical" evidence="6">
    <location>
        <begin position="292"/>
        <end position="310"/>
    </location>
</feature>
<keyword evidence="2 6" id="KW-0812">Transmembrane</keyword>
<evidence type="ECO:0000256" key="3">
    <source>
        <dbReference type="ARBA" id="ARBA00022989"/>
    </source>
</evidence>
<evidence type="ECO:0000256" key="1">
    <source>
        <dbReference type="ARBA" id="ARBA00004141"/>
    </source>
</evidence>
<feature type="transmembrane region" description="Helical" evidence="6">
    <location>
        <begin position="372"/>
        <end position="389"/>
    </location>
</feature>
<keyword evidence="3 6" id="KW-1133">Transmembrane helix</keyword>
<accession>A0A6P8Z1L2</accession>
<dbReference type="KEGG" id="tpal:117646784"/>
<evidence type="ECO:0000256" key="6">
    <source>
        <dbReference type="SAM" id="Phobius"/>
    </source>
</evidence>
<gene>
    <name evidence="9 10" type="primary">LOC117646784</name>
</gene>